<evidence type="ECO:0000256" key="8">
    <source>
        <dbReference type="ARBA" id="ARBA00023054"/>
    </source>
</evidence>
<dbReference type="GO" id="GO:0005930">
    <property type="term" value="C:axoneme"/>
    <property type="evidence" value="ECO:0007669"/>
    <property type="project" value="UniProtKB-SubCell"/>
</dbReference>
<dbReference type="PANTHER" id="PTHR22878">
    <property type="entry name" value="DYNEIN HEAVY CHAIN 6, AXONEMAL-LIKE-RELATED"/>
    <property type="match status" value="1"/>
</dbReference>
<gene>
    <name evidence="15" type="primary">DNAH7</name>
    <name evidence="15" type="ORF">CDAR_201911</name>
</gene>
<dbReference type="InterPro" id="IPR035699">
    <property type="entry name" value="AAA_6"/>
</dbReference>
<dbReference type="GO" id="GO:0007018">
    <property type="term" value="P:microtubule-based movement"/>
    <property type="evidence" value="ECO:0007669"/>
    <property type="project" value="InterPro"/>
</dbReference>
<keyword evidence="2" id="KW-0963">Cytoplasm</keyword>
<evidence type="ECO:0000256" key="5">
    <source>
        <dbReference type="ARBA" id="ARBA00022741"/>
    </source>
</evidence>
<dbReference type="GO" id="GO:0005524">
    <property type="term" value="F:ATP binding"/>
    <property type="evidence" value="ECO:0007669"/>
    <property type="project" value="UniProtKB-KW"/>
</dbReference>
<comment type="subcellular location">
    <subcellularLocation>
        <location evidence="1">Cytoplasm</location>
        <location evidence="1">Cytoskeleton</location>
        <location evidence="1">Cilium axoneme</location>
    </subcellularLocation>
</comment>
<proteinExistence type="predicted"/>
<dbReference type="SUPFAM" id="SSF52540">
    <property type="entry name" value="P-loop containing nucleoside triphosphate hydrolases"/>
    <property type="match status" value="2"/>
</dbReference>
<dbReference type="Gene3D" id="1.10.287.2620">
    <property type="match status" value="1"/>
</dbReference>
<dbReference type="EMBL" id="BPLQ01014025">
    <property type="protein sequence ID" value="GIY76623.1"/>
    <property type="molecule type" value="Genomic_DNA"/>
</dbReference>
<dbReference type="PANTHER" id="PTHR22878:SF70">
    <property type="entry name" value="DYNEIN HEAVY CHAIN 2, AXONEMAL"/>
    <property type="match status" value="1"/>
</dbReference>
<evidence type="ECO:0000256" key="3">
    <source>
        <dbReference type="ARBA" id="ARBA00022701"/>
    </source>
</evidence>
<dbReference type="FunFam" id="1.20.58.1120:FF:000005">
    <property type="entry name" value="Dynein, axonemal, heavy chain 12"/>
    <property type="match status" value="1"/>
</dbReference>
<evidence type="ECO:0000313" key="15">
    <source>
        <dbReference type="EMBL" id="GIY76623.1"/>
    </source>
</evidence>
<keyword evidence="9" id="KW-0969">Cilium</keyword>
<dbReference type="Gene3D" id="1.20.140.100">
    <property type="entry name" value="Dynein heavy chain, N-terminal domain 2"/>
    <property type="match status" value="1"/>
</dbReference>
<dbReference type="Pfam" id="PF08393">
    <property type="entry name" value="DHC_N2"/>
    <property type="match status" value="1"/>
</dbReference>
<keyword evidence="12" id="KW-0966">Cell projection</keyword>
<dbReference type="Gene3D" id="3.40.50.300">
    <property type="entry name" value="P-loop containing nucleotide triphosphate hydrolases"/>
    <property type="match status" value="2"/>
</dbReference>
<dbReference type="InterPro" id="IPR027417">
    <property type="entry name" value="P-loop_NTPase"/>
</dbReference>
<protein>
    <submittedName>
        <fullName evidence="15">Dynein heavy chain 7, axonemal</fullName>
    </submittedName>
</protein>
<evidence type="ECO:0000256" key="6">
    <source>
        <dbReference type="ARBA" id="ARBA00022840"/>
    </source>
</evidence>
<dbReference type="InterPro" id="IPR042222">
    <property type="entry name" value="Dynein_2_N"/>
</dbReference>
<dbReference type="FunFam" id="1.10.8.710:FF:000004">
    <property type="entry name" value="Dynein axonemal heavy chain 6"/>
    <property type="match status" value="1"/>
</dbReference>
<comment type="caution">
    <text evidence="15">The sequence shown here is derived from an EMBL/GenBank/DDBJ whole genome shotgun (WGS) entry which is preliminary data.</text>
</comment>
<evidence type="ECO:0000256" key="4">
    <source>
        <dbReference type="ARBA" id="ARBA00022737"/>
    </source>
</evidence>
<keyword evidence="8" id="KW-0175">Coiled coil</keyword>
<keyword evidence="7" id="KW-0243">Dynein</keyword>
<dbReference type="Pfam" id="PF12774">
    <property type="entry name" value="AAA_6"/>
    <property type="match status" value="1"/>
</dbReference>
<keyword evidence="11" id="KW-0206">Cytoskeleton</keyword>
<dbReference type="Gene3D" id="1.20.58.1120">
    <property type="match status" value="1"/>
</dbReference>
<dbReference type="InterPro" id="IPR042228">
    <property type="entry name" value="Dynein_linker_3"/>
</dbReference>
<dbReference type="FunFam" id="3.20.180.20:FF:000003">
    <property type="entry name" value="Dynein heavy chain 12, axonemal"/>
    <property type="match status" value="1"/>
</dbReference>
<dbReference type="InterPro" id="IPR026983">
    <property type="entry name" value="DHC"/>
</dbReference>
<evidence type="ECO:0000313" key="16">
    <source>
        <dbReference type="Proteomes" id="UP001054837"/>
    </source>
</evidence>
<dbReference type="FunFam" id="1.10.287.2620:FF:000002">
    <property type="entry name" value="Dynein heavy chain 2, axonemal"/>
    <property type="match status" value="1"/>
</dbReference>
<dbReference type="Gene3D" id="3.20.180.20">
    <property type="entry name" value="Dynein heavy chain, N-terminal domain 2"/>
    <property type="match status" value="1"/>
</dbReference>
<evidence type="ECO:0000256" key="2">
    <source>
        <dbReference type="ARBA" id="ARBA00022490"/>
    </source>
</evidence>
<dbReference type="FunFam" id="1.20.140.100:FF:000004">
    <property type="entry name" value="Dynein axonemal heavy chain 6"/>
    <property type="match status" value="1"/>
</dbReference>
<dbReference type="FunFam" id="3.40.50.300:FF:000044">
    <property type="entry name" value="Dynein heavy chain 5, axonemal"/>
    <property type="match status" value="1"/>
</dbReference>
<keyword evidence="5" id="KW-0547">Nucleotide-binding</keyword>
<evidence type="ECO:0000256" key="9">
    <source>
        <dbReference type="ARBA" id="ARBA00023069"/>
    </source>
</evidence>
<evidence type="ECO:0000256" key="12">
    <source>
        <dbReference type="ARBA" id="ARBA00023273"/>
    </source>
</evidence>
<evidence type="ECO:0000256" key="1">
    <source>
        <dbReference type="ARBA" id="ARBA00004430"/>
    </source>
</evidence>
<organism evidence="15 16">
    <name type="scientific">Caerostris darwini</name>
    <dbReference type="NCBI Taxonomy" id="1538125"/>
    <lineage>
        <taxon>Eukaryota</taxon>
        <taxon>Metazoa</taxon>
        <taxon>Ecdysozoa</taxon>
        <taxon>Arthropoda</taxon>
        <taxon>Chelicerata</taxon>
        <taxon>Arachnida</taxon>
        <taxon>Araneae</taxon>
        <taxon>Araneomorphae</taxon>
        <taxon>Entelegynae</taxon>
        <taxon>Araneoidea</taxon>
        <taxon>Araneidae</taxon>
        <taxon>Caerostris</taxon>
    </lineage>
</organism>
<name>A0AAV4W4V4_9ARAC</name>
<dbReference type="Gene3D" id="1.10.8.710">
    <property type="match status" value="1"/>
</dbReference>
<accession>A0AAV4W4V4</accession>
<evidence type="ECO:0000256" key="11">
    <source>
        <dbReference type="ARBA" id="ARBA00023212"/>
    </source>
</evidence>
<keyword evidence="6" id="KW-0067">ATP-binding</keyword>
<keyword evidence="16" id="KW-1185">Reference proteome</keyword>
<dbReference type="GO" id="GO:0030286">
    <property type="term" value="C:dynein complex"/>
    <property type="evidence" value="ECO:0007669"/>
    <property type="project" value="UniProtKB-KW"/>
</dbReference>
<evidence type="ECO:0000256" key="10">
    <source>
        <dbReference type="ARBA" id="ARBA00023175"/>
    </source>
</evidence>
<evidence type="ECO:0000259" key="14">
    <source>
        <dbReference type="Pfam" id="PF12774"/>
    </source>
</evidence>
<keyword evidence="4" id="KW-0677">Repeat</keyword>
<keyword evidence="10" id="KW-0505">Motor protein</keyword>
<sequence length="1624" mass="187061">MSGARRKVPLKRKVLSIPEGDLPQLDYTSEKPEWHRSILQIKGSTSLLKRASDIISEKKTKGKKKKVLRGGYWAMLDEREKFRTTLLKAFKPFEEKEVTSEILSKGLTAEERQWLKYEYYLRKLIPTETVAPLTMKNVEKILSFVPENLKNGMEAELQKTINLIKEEYVWVVKKSAVDSLLFSTVPKKSAYDSSSMYYKEMALLAKTPPHQMKRQKKKMCESYILSNKCILRLFEVWLETGDKLSFIDLNQLQKDEVYEVSTYLQAVKMQILNAQDKLHNNWYPLVRRTMSVGLKRNLIPPNKRNSFFNCVASIMVSQLKSLCYESLCKYENYVCHFEDYFGTIKIKLSWLTGNYDLQPEIREIEKAVIDPFDLMQWAVSYFSRVENCLEEDPVQSAKDSLKTSLPEAIILNLKQNISDFLRSKWKLPLKYVKKLEKYKFLITDEAETELNEFLQTEHELDDYKSKVNYFTNLKQEINYHRGKCEKQGMFTIDCIEFFETLFLFVTNLLEILMKYLEERLAIITSALTEEYEVVHHQLKSVPSDTKQLFEAKDWLQNFKETSLLDLKAKLQNLTSWIYYMCGLIDFTSVEYGNHAKVFSLHMDLPKVIQENVLSAEYSLTTFQENLIERRKVFIEDLKARAKQITNLSHLGDNTLVEDYLGIAIEIQKWLVNAQDTMELFNAEELLFEWETTNYPLCQNLITELKPYLQLYEYAVDFGKKRREWLEGPIHQVEPELVEQEVMTLWRLLYKLEKTFSDTPEPRRIAESVKSTVEKFKEYIPLVQTLCNPGLRDRHWDQISEIVGFPLKPDKSTTLSKLIGLNLQEYIPQFEVISEAASKEYKLEKALDKMMEEWSEMMFSVKPFRESGTYILSSVDEIQLLLDDHLIKTQTMRGSPSVKPIEGKVKSWESKLMLLQEIIDAWLKVQATWLYLEPIFSSPDIMAQMPEEGRRFNTVDKNWREVMKAVLEDRHVLAVVDIENMLDTLKTSNELLDLIQKGLNDYLEKKRLYFPRFFFLSNDELLEILSETKDPKKVQPHLKKCFEGIAKLQFLENLDITHMESSEGEIIELTGIISVASARGQVEKWLLELESYMVLSIKKVVSDALDSYPTKARDEWILEWPGQAVLCCSQSYWTAEMHESIKGGTRALQDYLGQNNKQIEKVVALVRGRLSKQNRITLGALVVLDVHARDVVESLANSGISSDEDFAWLSQMRYYWIDGNMTTRMINSFLDYGYEYLGNSGRLVITPLTDRCYRTLYGALNLHLGGAPEGPAGTGKTETTKDLAKAVAKQCVVFNCSDGLDYIALGKFFKGLASCGAWSCFDEFNRIDLEVLSVVAQQILTIQRGINAGVKTMLFEGTEIKLNPTCSVFITMNPGYAGRSELPDNLKALFRPVAMMVPDYALISEIVLYSCGFVNARPLAVKIVATYRLCSEQLSSQSHYDYGMRAVKSVLTAAGNLKLKYPEESEDILVLRSITDVNLPKFLSHDLPLFSGITSDLFPGITLPTPDYQHLNESIEKYCKEVNLQCPTVFLEKIQQIYEMMIVRHGFMIVGMPFGGKTSAYRVLAGALADIHEKGLMDENKVQITIINPKSITMGQLYGQFDPVSHEWSDGILAVSYRAFAQSTL</sequence>
<dbReference type="InterPro" id="IPR013602">
    <property type="entry name" value="Dynein_heavy_linker"/>
</dbReference>
<dbReference type="Proteomes" id="UP001054837">
    <property type="component" value="Unassembled WGS sequence"/>
</dbReference>
<dbReference type="GO" id="GO:0051959">
    <property type="term" value="F:dynein light intermediate chain binding"/>
    <property type="evidence" value="ECO:0007669"/>
    <property type="project" value="InterPro"/>
</dbReference>
<evidence type="ECO:0000256" key="7">
    <source>
        <dbReference type="ARBA" id="ARBA00023017"/>
    </source>
</evidence>
<feature type="domain" description="Dynein heavy chain linker" evidence="13">
    <location>
        <begin position="698"/>
        <end position="1102"/>
    </location>
</feature>
<dbReference type="GO" id="GO:0005874">
    <property type="term" value="C:microtubule"/>
    <property type="evidence" value="ECO:0007669"/>
    <property type="project" value="UniProtKB-KW"/>
</dbReference>
<dbReference type="InterPro" id="IPR043157">
    <property type="entry name" value="Dynein_AAA1S"/>
</dbReference>
<keyword evidence="3" id="KW-0493">Microtubule</keyword>
<feature type="domain" description="Dynein heavy chain hydrolytic ATP-binding dynein motor region" evidence="14">
    <location>
        <begin position="1231"/>
        <end position="1557"/>
    </location>
</feature>
<reference evidence="15 16" key="1">
    <citation type="submission" date="2021-06" db="EMBL/GenBank/DDBJ databases">
        <title>Caerostris darwini draft genome.</title>
        <authorList>
            <person name="Kono N."/>
            <person name="Arakawa K."/>
        </authorList>
    </citation>
    <scope>NUCLEOTIDE SEQUENCE [LARGE SCALE GENOMIC DNA]</scope>
</reference>
<dbReference type="GO" id="GO:0045505">
    <property type="term" value="F:dynein intermediate chain binding"/>
    <property type="evidence" value="ECO:0007669"/>
    <property type="project" value="InterPro"/>
</dbReference>
<evidence type="ECO:0000259" key="13">
    <source>
        <dbReference type="Pfam" id="PF08393"/>
    </source>
</evidence>